<evidence type="ECO:0000256" key="1">
    <source>
        <dbReference type="SAM" id="MobiDB-lite"/>
    </source>
</evidence>
<evidence type="ECO:0008006" key="4">
    <source>
        <dbReference type="Google" id="ProtNLM"/>
    </source>
</evidence>
<reference evidence="2" key="1">
    <citation type="journal article" date="2023" name="Int. J. Syst. Evol. Microbiol.">
        <title>Methylocystis iwaonis sp. nov., a type II methane-oxidizing bacterium from surface soil of a rice paddy field in Japan, and emended description of the genus Methylocystis (ex Whittenbury et al. 1970) Bowman et al. 1993.</title>
        <authorList>
            <person name="Kaise H."/>
            <person name="Sawadogo J.B."/>
            <person name="Alam M.S."/>
            <person name="Ueno C."/>
            <person name="Dianou D."/>
            <person name="Shinjo R."/>
            <person name="Asakawa S."/>
        </authorList>
    </citation>
    <scope>NUCLEOTIDE SEQUENCE</scope>
    <source>
        <strain evidence="2">LMG27198</strain>
    </source>
</reference>
<proteinExistence type="predicted"/>
<accession>A0A9W6GRD6</accession>
<name>A0A9W6GRD6_9HYPH</name>
<dbReference type="EMBL" id="BSEC01000001">
    <property type="protein sequence ID" value="GLI91682.1"/>
    <property type="molecule type" value="Genomic_DNA"/>
</dbReference>
<evidence type="ECO:0000313" key="2">
    <source>
        <dbReference type="EMBL" id="GLI91682.1"/>
    </source>
</evidence>
<dbReference type="InterPro" id="IPR021333">
    <property type="entry name" value="DUF2946"/>
</dbReference>
<gene>
    <name evidence="2" type="ORF">LMG27198_06740</name>
</gene>
<sequence>MDPVRKLGAFTRVLAFVIAGLMLAQLAVAGAAPVVAGGSGVICATGQTSGGAEQPARPASHHHHGPCCILHCGAFDAAPPDAQITGAIVAFVATTSAAPAKTFAPAPRMASKGAPQSPRAPPV</sequence>
<protein>
    <recommendedName>
        <fullName evidence="4">DUF2946 domain-containing protein</fullName>
    </recommendedName>
</protein>
<dbReference type="RefSeq" id="WP_281800451.1">
    <property type="nucleotide sequence ID" value="NZ_BSEC01000001.1"/>
</dbReference>
<organism evidence="2 3">
    <name type="scientific">Methylocystis echinoides</name>
    <dbReference type="NCBI Taxonomy" id="29468"/>
    <lineage>
        <taxon>Bacteria</taxon>
        <taxon>Pseudomonadati</taxon>
        <taxon>Pseudomonadota</taxon>
        <taxon>Alphaproteobacteria</taxon>
        <taxon>Hyphomicrobiales</taxon>
        <taxon>Methylocystaceae</taxon>
        <taxon>Methylocystis</taxon>
    </lineage>
</organism>
<comment type="caution">
    <text evidence="2">The sequence shown here is derived from an EMBL/GenBank/DDBJ whole genome shotgun (WGS) entry which is preliminary data.</text>
</comment>
<dbReference type="Proteomes" id="UP001144323">
    <property type="component" value="Unassembled WGS sequence"/>
</dbReference>
<evidence type="ECO:0000313" key="3">
    <source>
        <dbReference type="Proteomes" id="UP001144323"/>
    </source>
</evidence>
<feature type="region of interest" description="Disordered" evidence="1">
    <location>
        <begin position="104"/>
        <end position="123"/>
    </location>
</feature>
<dbReference type="AlphaFoldDB" id="A0A9W6GRD6"/>
<dbReference type="Pfam" id="PF11162">
    <property type="entry name" value="DUF2946"/>
    <property type="match status" value="1"/>
</dbReference>
<keyword evidence="3" id="KW-1185">Reference proteome</keyword>